<gene>
    <name evidence="9" type="ORF">SAMN03080599_00814</name>
</gene>
<evidence type="ECO:0000256" key="2">
    <source>
        <dbReference type="ARBA" id="ARBA00009425"/>
    </source>
</evidence>
<evidence type="ECO:0000256" key="3">
    <source>
        <dbReference type="ARBA" id="ARBA00022475"/>
    </source>
</evidence>
<evidence type="ECO:0000313" key="10">
    <source>
        <dbReference type="Proteomes" id="UP000199208"/>
    </source>
</evidence>
<dbReference type="STRING" id="1120920.SAMN03080599_00814"/>
<feature type="transmembrane region" description="Helical" evidence="7">
    <location>
        <begin position="111"/>
        <end position="134"/>
    </location>
</feature>
<evidence type="ECO:0000256" key="6">
    <source>
        <dbReference type="ARBA" id="ARBA00023136"/>
    </source>
</evidence>
<organism evidence="9 10">
    <name type="scientific">Acidaminobacter hydrogenoformans DSM 2784</name>
    <dbReference type="NCBI Taxonomy" id="1120920"/>
    <lineage>
        <taxon>Bacteria</taxon>
        <taxon>Bacillati</taxon>
        <taxon>Bacillota</taxon>
        <taxon>Clostridia</taxon>
        <taxon>Peptostreptococcales</taxon>
        <taxon>Acidaminobacteraceae</taxon>
        <taxon>Acidaminobacter</taxon>
    </lineage>
</organism>
<dbReference type="InterPro" id="IPR050622">
    <property type="entry name" value="CPA3_antiporter_subunitB"/>
</dbReference>
<proteinExistence type="inferred from homology"/>
<dbReference type="InterPro" id="IPR007182">
    <property type="entry name" value="MnhB"/>
</dbReference>
<dbReference type="PANTHER" id="PTHR33932">
    <property type="entry name" value="NA(+)/H(+) ANTIPORTER SUBUNIT B"/>
    <property type="match status" value="1"/>
</dbReference>
<keyword evidence="4 7" id="KW-0812">Transmembrane</keyword>
<protein>
    <submittedName>
        <fullName evidence="9">Multisubunit sodium/proton antiporter, MrpB subunit</fullName>
    </submittedName>
</protein>
<name>A0A1G5RUE1_9FIRM</name>
<dbReference type="EMBL" id="FMWL01000003">
    <property type="protein sequence ID" value="SCZ77616.1"/>
    <property type="molecule type" value="Genomic_DNA"/>
</dbReference>
<feature type="domain" description="Na+/H+ antiporter MnhB subunit-related protein" evidence="8">
    <location>
        <begin position="5"/>
        <end position="127"/>
    </location>
</feature>
<keyword evidence="3" id="KW-1003">Cell membrane</keyword>
<dbReference type="Pfam" id="PF04039">
    <property type="entry name" value="MnhB"/>
    <property type="match status" value="1"/>
</dbReference>
<dbReference type="PANTHER" id="PTHR33932:SF4">
    <property type="entry name" value="NA(+)_H(+) ANTIPORTER SUBUNIT B"/>
    <property type="match status" value="1"/>
</dbReference>
<sequence length="139" mass="14906">MTTPIIRRIVDWLLPFLWIFSFYIMLFGHLSPGGGFSGGSVLGACLILDRHVNGENAFGARFTGERLLKLSLGALLLYGILKGQSFLSGVLHMNGLPIPLGTPGNILSSGLILPLNLLVGVVVAVAFYLIATLFEEGHL</sequence>
<reference evidence="9 10" key="1">
    <citation type="submission" date="2016-10" db="EMBL/GenBank/DDBJ databases">
        <authorList>
            <person name="de Groot N.N."/>
        </authorList>
    </citation>
    <scope>NUCLEOTIDE SEQUENCE [LARGE SCALE GENOMIC DNA]</scope>
    <source>
        <strain evidence="9 10">DSM 2784</strain>
    </source>
</reference>
<dbReference type="RefSeq" id="WP_170829278.1">
    <property type="nucleotide sequence ID" value="NZ_FMWL01000003.1"/>
</dbReference>
<dbReference type="AlphaFoldDB" id="A0A1G5RUE1"/>
<comment type="similarity">
    <text evidence="2">Belongs to the CPA3 antiporters (TC 2.A.63) subunit B family.</text>
</comment>
<keyword evidence="6 7" id="KW-0472">Membrane</keyword>
<evidence type="ECO:0000256" key="1">
    <source>
        <dbReference type="ARBA" id="ARBA00004651"/>
    </source>
</evidence>
<comment type="subcellular location">
    <subcellularLocation>
        <location evidence="1">Cell membrane</location>
        <topology evidence="1">Multi-pass membrane protein</topology>
    </subcellularLocation>
</comment>
<keyword evidence="5 7" id="KW-1133">Transmembrane helix</keyword>
<evidence type="ECO:0000256" key="4">
    <source>
        <dbReference type="ARBA" id="ARBA00022692"/>
    </source>
</evidence>
<evidence type="ECO:0000256" key="7">
    <source>
        <dbReference type="SAM" id="Phobius"/>
    </source>
</evidence>
<accession>A0A1G5RUE1</accession>
<evidence type="ECO:0000256" key="5">
    <source>
        <dbReference type="ARBA" id="ARBA00022989"/>
    </source>
</evidence>
<evidence type="ECO:0000259" key="8">
    <source>
        <dbReference type="Pfam" id="PF04039"/>
    </source>
</evidence>
<dbReference type="Proteomes" id="UP000199208">
    <property type="component" value="Unassembled WGS sequence"/>
</dbReference>
<feature type="transmembrane region" description="Helical" evidence="7">
    <location>
        <begin position="12"/>
        <end position="30"/>
    </location>
</feature>
<keyword evidence="10" id="KW-1185">Reference proteome</keyword>
<dbReference type="GO" id="GO:0005886">
    <property type="term" value="C:plasma membrane"/>
    <property type="evidence" value="ECO:0007669"/>
    <property type="project" value="UniProtKB-SubCell"/>
</dbReference>
<evidence type="ECO:0000313" key="9">
    <source>
        <dbReference type="EMBL" id="SCZ77616.1"/>
    </source>
</evidence>